<keyword evidence="3 9" id="KW-0813">Transport</keyword>
<evidence type="ECO:0000256" key="5">
    <source>
        <dbReference type="ARBA" id="ARBA00022519"/>
    </source>
</evidence>
<keyword evidence="5 9" id="KW-0997">Cell inner membrane</keyword>
<dbReference type="GO" id="GO:0015031">
    <property type="term" value="P:protein transport"/>
    <property type="evidence" value="ECO:0007669"/>
    <property type="project" value="InterPro"/>
</dbReference>
<comment type="similarity">
    <text evidence="2 9">Belongs to the membrane fusion protein (MFP) (TC 8.A.1) family.</text>
</comment>
<dbReference type="Gene3D" id="2.40.50.100">
    <property type="match status" value="1"/>
</dbReference>
<evidence type="ECO:0000256" key="7">
    <source>
        <dbReference type="ARBA" id="ARBA00022989"/>
    </source>
</evidence>
<evidence type="ECO:0000256" key="1">
    <source>
        <dbReference type="ARBA" id="ARBA00004377"/>
    </source>
</evidence>
<keyword evidence="7" id="KW-1133">Transmembrane helix</keyword>
<evidence type="ECO:0000256" key="6">
    <source>
        <dbReference type="ARBA" id="ARBA00022692"/>
    </source>
</evidence>
<feature type="coiled-coil region" evidence="10">
    <location>
        <begin position="237"/>
        <end position="264"/>
    </location>
</feature>
<evidence type="ECO:0000313" key="15">
    <source>
        <dbReference type="Proteomes" id="UP000534388"/>
    </source>
</evidence>
<accession>A0A7W2IEB1</accession>
<dbReference type="RefSeq" id="WP_182167295.1">
    <property type="nucleotide sequence ID" value="NZ_JACEZT010000026.1"/>
</dbReference>
<proteinExistence type="inferred from homology"/>
<evidence type="ECO:0000259" key="12">
    <source>
        <dbReference type="Pfam" id="PF25973"/>
    </source>
</evidence>
<evidence type="ECO:0000256" key="8">
    <source>
        <dbReference type="ARBA" id="ARBA00023136"/>
    </source>
</evidence>
<dbReference type="InterPro" id="IPR058982">
    <property type="entry name" value="Beta-barrel_AprE"/>
</dbReference>
<keyword evidence="10" id="KW-0175">Coiled coil</keyword>
<name>A0A7W2IEB1_9BURK</name>
<dbReference type="Pfam" id="PF25973">
    <property type="entry name" value="BSH_CzcB"/>
    <property type="match status" value="1"/>
</dbReference>
<comment type="caution">
    <text evidence="14">The sequence shown here is derived from an EMBL/GenBank/DDBJ whole genome shotgun (WGS) entry which is preliminary data.</text>
</comment>
<evidence type="ECO:0000259" key="13">
    <source>
        <dbReference type="Pfam" id="PF26002"/>
    </source>
</evidence>
<dbReference type="InterPro" id="IPR058647">
    <property type="entry name" value="BSH_CzcB-like"/>
</dbReference>
<dbReference type="InterPro" id="IPR010129">
    <property type="entry name" value="T1SS_HlyD"/>
</dbReference>
<gene>
    <name evidence="14" type="ORF">H3H37_24050</name>
</gene>
<dbReference type="Pfam" id="PF26002">
    <property type="entry name" value="Beta-barrel_AprE"/>
    <property type="match status" value="1"/>
</dbReference>
<evidence type="ECO:0000313" key="14">
    <source>
        <dbReference type="EMBL" id="MBA5640140.1"/>
    </source>
</evidence>
<protein>
    <recommendedName>
        <fullName evidence="9">Membrane fusion protein (MFP) family protein</fullName>
    </recommendedName>
</protein>
<keyword evidence="15" id="KW-1185">Reference proteome</keyword>
<evidence type="ECO:0000256" key="4">
    <source>
        <dbReference type="ARBA" id="ARBA00022475"/>
    </source>
</evidence>
<evidence type="ECO:0000256" key="10">
    <source>
        <dbReference type="SAM" id="Coils"/>
    </source>
</evidence>
<dbReference type="PANTHER" id="PTHR30386:SF26">
    <property type="entry name" value="TRANSPORT PROTEIN COMB"/>
    <property type="match status" value="1"/>
</dbReference>
<feature type="domain" description="AprE-like beta-barrel" evidence="13">
    <location>
        <begin position="343"/>
        <end position="437"/>
    </location>
</feature>
<dbReference type="PANTHER" id="PTHR30386">
    <property type="entry name" value="MEMBRANE FUSION SUBUNIT OF EMRAB-TOLC MULTIDRUG EFFLUX PUMP"/>
    <property type="match status" value="1"/>
</dbReference>
<comment type="subcellular location">
    <subcellularLocation>
        <location evidence="1 9">Cell inner membrane</location>
        <topology evidence="1 9">Single-pass membrane protein</topology>
    </subcellularLocation>
</comment>
<evidence type="ECO:0000256" key="3">
    <source>
        <dbReference type="ARBA" id="ARBA00022448"/>
    </source>
</evidence>
<keyword evidence="8" id="KW-0472">Membrane</keyword>
<dbReference type="InterPro" id="IPR050739">
    <property type="entry name" value="MFP"/>
</dbReference>
<dbReference type="AlphaFoldDB" id="A0A7W2IEB1"/>
<dbReference type="NCBIfam" id="TIGR01843">
    <property type="entry name" value="type_I_hlyD"/>
    <property type="match status" value="1"/>
</dbReference>
<feature type="domain" description="CzcB-like barrel-sandwich hybrid" evidence="12">
    <location>
        <begin position="86"/>
        <end position="336"/>
    </location>
</feature>
<organism evidence="14 15">
    <name type="scientific">Rugamonas brunnea</name>
    <dbReference type="NCBI Taxonomy" id="2758569"/>
    <lineage>
        <taxon>Bacteria</taxon>
        <taxon>Pseudomonadati</taxon>
        <taxon>Pseudomonadota</taxon>
        <taxon>Betaproteobacteria</taxon>
        <taxon>Burkholderiales</taxon>
        <taxon>Oxalobacteraceae</taxon>
        <taxon>Telluria group</taxon>
        <taxon>Rugamonas</taxon>
    </lineage>
</organism>
<evidence type="ECO:0000256" key="9">
    <source>
        <dbReference type="RuleBase" id="RU365093"/>
    </source>
</evidence>
<dbReference type="Gene3D" id="2.40.30.170">
    <property type="match status" value="1"/>
</dbReference>
<sequence>MEPANKPPVTATSARAPRRGRDETEIEFLPDADAIERSPLPRFVRLTLHVLAAAFVTFIVWASLSHVEKIVIAKGRLVSPQGNLVVQPLETSIVQRIDVQVGQVVRQGQLLATLDPTFTQADEAQLRTRLRSLDTQTAELQAELAGQGRPAAAGRGDADQQLQAQLSGERQANFEAQKKKMDENIARLQAGLETNKRDQVILAQRVKSLREVEAMQEQLMAEQFGAKMHLLEARDRRLEVERDMILQRNKAEEMQRELAAAQAERAAFGKGWRQKMMEDLLAATRDRDGIKEQLAKADKRHQLVQLTAPADAIVLEIGKTVSAGSVVREAEPMFTLVPLNGGLEAEVQIDSLDIGYIKTGALAHLKVDAFPFQEHGALDGKVRTISSDAFRRDANNPGQGMDAYYVSRIALGDGKLRKMRPGARLLPGMTLSAEVVVGHRTVMSYLLWPLTKAMDESIREP</sequence>
<keyword evidence="4 9" id="KW-1003">Cell membrane</keyword>
<feature type="region of interest" description="Disordered" evidence="11">
    <location>
        <begin position="1"/>
        <end position="22"/>
    </location>
</feature>
<evidence type="ECO:0000256" key="2">
    <source>
        <dbReference type="ARBA" id="ARBA00009477"/>
    </source>
</evidence>
<dbReference type="GO" id="GO:0005886">
    <property type="term" value="C:plasma membrane"/>
    <property type="evidence" value="ECO:0007669"/>
    <property type="project" value="UniProtKB-SubCell"/>
</dbReference>
<dbReference type="Proteomes" id="UP000534388">
    <property type="component" value="Unassembled WGS sequence"/>
</dbReference>
<evidence type="ECO:0000256" key="11">
    <source>
        <dbReference type="SAM" id="MobiDB-lite"/>
    </source>
</evidence>
<dbReference type="PRINTS" id="PR01490">
    <property type="entry name" value="RTXTOXIND"/>
</dbReference>
<keyword evidence="6" id="KW-0812">Transmembrane</keyword>
<dbReference type="EMBL" id="JACEZT010000026">
    <property type="protein sequence ID" value="MBA5640140.1"/>
    <property type="molecule type" value="Genomic_DNA"/>
</dbReference>
<reference evidence="14 15" key="1">
    <citation type="submission" date="2020-07" db="EMBL/GenBank/DDBJ databases">
        <title>Novel species isolated from subtropical streams in China.</title>
        <authorList>
            <person name="Lu H."/>
        </authorList>
    </citation>
    <scope>NUCLEOTIDE SEQUENCE [LARGE SCALE GENOMIC DNA]</scope>
    <source>
        <strain evidence="14 15">LX20W</strain>
    </source>
</reference>